<dbReference type="Proteomes" id="UP000226031">
    <property type="component" value="Unassembled WGS sequence"/>
</dbReference>
<dbReference type="EMBL" id="PDND01000282">
    <property type="protein sequence ID" value="PGH29037.1"/>
    <property type="molecule type" value="Genomic_DNA"/>
</dbReference>
<evidence type="ECO:0000313" key="2">
    <source>
        <dbReference type="Proteomes" id="UP000226031"/>
    </source>
</evidence>
<organism evidence="1 2">
    <name type="scientific">[Emmonsia] crescens</name>
    <dbReference type="NCBI Taxonomy" id="73230"/>
    <lineage>
        <taxon>Eukaryota</taxon>
        <taxon>Fungi</taxon>
        <taxon>Dikarya</taxon>
        <taxon>Ascomycota</taxon>
        <taxon>Pezizomycotina</taxon>
        <taxon>Eurotiomycetes</taxon>
        <taxon>Eurotiomycetidae</taxon>
        <taxon>Onygenales</taxon>
        <taxon>Ajellomycetaceae</taxon>
        <taxon>Emergomyces</taxon>
    </lineage>
</organism>
<accession>A0A2B7Z897</accession>
<comment type="caution">
    <text evidence="1">The sequence shown here is derived from an EMBL/GenBank/DDBJ whole genome shotgun (WGS) entry which is preliminary data.</text>
</comment>
<sequence length="297" mass="33089">MSNNPTSKMSSFEAQFGAVKISVADYSAVAGERLQMPYPEVLPYAFRHVGVVAERMRKLARVVGDGKSVAVATGFKGAEYEERDPRKLAAESSTPQEIAQYDAWSAGGLCLPEFNWSENVDDSSMSKSIVKSMQDHADAMNILWKTDRAKPHHALWLSGNWMGMLPLVSAVILVEKAKKDLKGGSEIFTANEVAEIQTIDKACDQVTQFQNAQRGAAFPEVTNRDFEYSKQILLARKLAIEKNPQGRMPEKCWYVEFTSWKFVSDSEPSKWYADSVIPTEASIPAGIESRHNRKEVS</sequence>
<proteinExistence type="predicted"/>
<protein>
    <submittedName>
        <fullName evidence="1">Uncharacterized protein</fullName>
    </submittedName>
</protein>
<dbReference type="AlphaFoldDB" id="A0A2B7Z897"/>
<reference evidence="1 2" key="1">
    <citation type="submission" date="2017-10" db="EMBL/GenBank/DDBJ databases">
        <title>Comparative genomics in systemic dimorphic fungi from Ajellomycetaceae.</title>
        <authorList>
            <person name="Munoz J.F."/>
            <person name="Mcewen J.G."/>
            <person name="Clay O.K."/>
            <person name="Cuomo C.A."/>
        </authorList>
    </citation>
    <scope>NUCLEOTIDE SEQUENCE [LARGE SCALE GENOMIC DNA]</scope>
    <source>
        <strain evidence="1 2">UAMH4076</strain>
    </source>
</reference>
<name>A0A2B7Z897_9EURO</name>
<keyword evidence="2" id="KW-1185">Reference proteome</keyword>
<gene>
    <name evidence="1" type="ORF">GX50_08224</name>
</gene>
<evidence type="ECO:0000313" key="1">
    <source>
        <dbReference type="EMBL" id="PGH29037.1"/>
    </source>
</evidence>
<dbReference type="VEuPathDB" id="FungiDB:EMCG_09331"/>